<dbReference type="EMBL" id="JANX01000408">
    <property type="protein sequence ID" value="KGM31930.1"/>
    <property type="molecule type" value="Genomic_DNA"/>
</dbReference>
<dbReference type="PANTHER" id="PTHR33204:SF17">
    <property type="entry name" value="TRANSCRIPTIONAL REGULATORY PROTEIN"/>
    <property type="match status" value="1"/>
</dbReference>
<reference evidence="5 6" key="1">
    <citation type="submission" date="2014-01" db="EMBL/GenBank/DDBJ databases">
        <title>Genome sequence determination for a cystic fibrosis isolate, Inquilinus limosus.</title>
        <authorList>
            <person name="Pino M."/>
            <person name="Di Conza J."/>
            <person name="Gutkind G."/>
        </authorList>
    </citation>
    <scope>NUCLEOTIDE SEQUENCE [LARGE SCALE GENOMIC DNA]</scope>
    <source>
        <strain evidence="5 6">MP06</strain>
    </source>
</reference>
<evidence type="ECO:0000256" key="3">
    <source>
        <dbReference type="ARBA" id="ARBA00023163"/>
    </source>
</evidence>
<evidence type="ECO:0000313" key="5">
    <source>
        <dbReference type="EMBL" id="KGM31930.1"/>
    </source>
</evidence>
<dbReference type="PROSITE" id="PS51118">
    <property type="entry name" value="HTH_HXLR"/>
    <property type="match status" value="1"/>
</dbReference>
<evidence type="ECO:0000256" key="1">
    <source>
        <dbReference type="ARBA" id="ARBA00023015"/>
    </source>
</evidence>
<proteinExistence type="predicted"/>
<evidence type="ECO:0000313" key="6">
    <source>
        <dbReference type="Proteomes" id="UP000029995"/>
    </source>
</evidence>
<accession>A0A0A0D1R4</accession>
<sequence length="173" mass="18999">MQRTSFAGMDCPIARSLDALGEWWSLLILRDAFIGLTRFDEFQQSLGIAPNMLTRRLKRLVEAGLLERHAYSQRPLRHEYRLTAAGRDVFPVLAALGAWGGRHATGGKVLVQVAGRADGQPMEPVLIDRRSGTPITPETAAFRPGPDARPAYRDKLAGILDRRNSRAGTAVPA</sequence>
<dbReference type="Gene3D" id="1.10.10.10">
    <property type="entry name" value="Winged helix-like DNA-binding domain superfamily/Winged helix DNA-binding domain"/>
    <property type="match status" value="1"/>
</dbReference>
<dbReference type="InterPro" id="IPR002577">
    <property type="entry name" value="HTH_HxlR"/>
</dbReference>
<evidence type="ECO:0000256" key="2">
    <source>
        <dbReference type="ARBA" id="ARBA00023125"/>
    </source>
</evidence>
<keyword evidence="3" id="KW-0804">Transcription</keyword>
<organism evidence="5 6">
    <name type="scientific">Inquilinus limosus MP06</name>
    <dbReference type="NCBI Taxonomy" id="1398085"/>
    <lineage>
        <taxon>Bacteria</taxon>
        <taxon>Pseudomonadati</taxon>
        <taxon>Pseudomonadota</taxon>
        <taxon>Alphaproteobacteria</taxon>
        <taxon>Rhodospirillales</taxon>
        <taxon>Rhodospirillaceae</taxon>
        <taxon>Inquilinus</taxon>
    </lineage>
</organism>
<dbReference type="InterPro" id="IPR036388">
    <property type="entry name" value="WH-like_DNA-bd_sf"/>
</dbReference>
<name>A0A0A0D1R4_9PROT</name>
<dbReference type="PANTHER" id="PTHR33204">
    <property type="entry name" value="TRANSCRIPTIONAL REGULATOR, MARR FAMILY"/>
    <property type="match status" value="1"/>
</dbReference>
<gene>
    <name evidence="5" type="ORF">P409_24335</name>
</gene>
<keyword evidence="2" id="KW-0238">DNA-binding</keyword>
<comment type="caution">
    <text evidence="5">The sequence shown here is derived from an EMBL/GenBank/DDBJ whole genome shotgun (WGS) entry which is preliminary data.</text>
</comment>
<protein>
    <recommendedName>
        <fullName evidence="4">HTH hxlR-type domain-containing protein</fullName>
    </recommendedName>
</protein>
<dbReference type="RefSeq" id="WP_034844721.1">
    <property type="nucleotide sequence ID" value="NZ_JANX01000408.1"/>
</dbReference>
<evidence type="ECO:0000259" key="4">
    <source>
        <dbReference type="PROSITE" id="PS51118"/>
    </source>
</evidence>
<dbReference type="InterPro" id="IPR036390">
    <property type="entry name" value="WH_DNA-bd_sf"/>
</dbReference>
<dbReference type="Proteomes" id="UP000029995">
    <property type="component" value="Unassembled WGS sequence"/>
</dbReference>
<dbReference type="OrthoDB" id="9782219at2"/>
<dbReference type="SUPFAM" id="SSF46785">
    <property type="entry name" value="Winged helix' DNA-binding domain"/>
    <property type="match status" value="1"/>
</dbReference>
<keyword evidence="1" id="KW-0805">Transcription regulation</keyword>
<feature type="domain" description="HTH hxlR-type" evidence="4">
    <location>
        <begin position="11"/>
        <end position="108"/>
    </location>
</feature>
<dbReference type="GO" id="GO:0003677">
    <property type="term" value="F:DNA binding"/>
    <property type="evidence" value="ECO:0007669"/>
    <property type="project" value="UniProtKB-KW"/>
</dbReference>
<dbReference type="Pfam" id="PF01638">
    <property type="entry name" value="HxlR"/>
    <property type="match status" value="1"/>
</dbReference>
<dbReference type="AlphaFoldDB" id="A0A0A0D1R4"/>